<dbReference type="Proteomes" id="UP000183832">
    <property type="component" value="Unassembled WGS sequence"/>
</dbReference>
<accession>A0A1J1IID0</accession>
<sequence length="122" mass="12584">MAFKLFVVLSALFAVSLAVISGDYGSVGVQTGQDIRGPLSTLSSYQKSINTGNSQSFVSRTDYTSNPGLIAHPIAPVIAHAPVAAYAAPAYHAPIAAAPVFHGAAYPYAGFKAPIAAAAYYH</sequence>
<gene>
    <name evidence="2" type="ORF">CLUMA_CG013273</name>
</gene>
<proteinExistence type="predicted"/>
<keyword evidence="1" id="KW-0732">Signal</keyword>
<organism evidence="2 3">
    <name type="scientific">Clunio marinus</name>
    <dbReference type="NCBI Taxonomy" id="568069"/>
    <lineage>
        <taxon>Eukaryota</taxon>
        <taxon>Metazoa</taxon>
        <taxon>Ecdysozoa</taxon>
        <taxon>Arthropoda</taxon>
        <taxon>Hexapoda</taxon>
        <taxon>Insecta</taxon>
        <taxon>Pterygota</taxon>
        <taxon>Neoptera</taxon>
        <taxon>Endopterygota</taxon>
        <taxon>Diptera</taxon>
        <taxon>Nematocera</taxon>
        <taxon>Chironomoidea</taxon>
        <taxon>Chironomidae</taxon>
        <taxon>Clunio</taxon>
    </lineage>
</organism>
<evidence type="ECO:0000313" key="3">
    <source>
        <dbReference type="Proteomes" id="UP000183832"/>
    </source>
</evidence>
<keyword evidence="3" id="KW-1185">Reference proteome</keyword>
<dbReference type="AlphaFoldDB" id="A0A1J1IID0"/>
<feature type="signal peptide" evidence="1">
    <location>
        <begin position="1"/>
        <end position="18"/>
    </location>
</feature>
<reference evidence="2 3" key="1">
    <citation type="submission" date="2015-04" db="EMBL/GenBank/DDBJ databases">
        <authorList>
            <person name="Syromyatnikov M.Y."/>
            <person name="Popov V.N."/>
        </authorList>
    </citation>
    <scope>NUCLEOTIDE SEQUENCE [LARGE SCALE GENOMIC DNA]</scope>
</reference>
<dbReference type="OrthoDB" id="7790026at2759"/>
<evidence type="ECO:0000256" key="1">
    <source>
        <dbReference type="SAM" id="SignalP"/>
    </source>
</evidence>
<protein>
    <submittedName>
        <fullName evidence="2">CLUMA_CG013273, isoform A</fullName>
    </submittedName>
</protein>
<name>A0A1J1IID0_9DIPT</name>
<dbReference type="EMBL" id="CVRI01000054">
    <property type="protein sequence ID" value="CRK99979.1"/>
    <property type="molecule type" value="Genomic_DNA"/>
</dbReference>
<feature type="chain" id="PRO_5012723859" evidence="1">
    <location>
        <begin position="19"/>
        <end position="122"/>
    </location>
</feature>
<evidence type="ECO:0000313" key="2">
    <source>
        <dbReference type="EMBL" id="CRK99979.1"/>
    </source>
</evidence>